<sequence>METDPPESRPGQSRPENLANALVGIHGPPRHTRENQVLIRGRPLHKLAHLVLFKGLKQGVRNDDRPPGIGALRLIEPAPLTSPADKDS</sequence>
<name>A0A6V8Q4K6_9ACTN</name>
<dbReference type="AlphaFoldDB" id="A0A6V8Q4K6"/>
<gene>
    <name evidence="1" type="ORF">HKBW3S44_01977</name>
</gene>
<proteinExistence type="predicted"/>
<dbReference type="Proteomes" id="UP000561271">
    <property type="component" value="Unassembled WGS sequence"/>
</dbReference>
<reference evidence="1 2" key="1">
    <citation type="journal article" date="2020" name="Front. Microbiol.">
        <title>Single-cell genomics of novel Actinobacteria with the Wood-Ljungdahl pathway discovered in a serpentinizing system.</title>
        <authorList>
            <person name="Merino N."/>
            <person name="Kawai M."/>
            <person name="Boyd E.S."/>
            <person name="Colman D.R."/>
            <person name="McGlynn S.E."/>
            <person name="Nealson K.H."/>
            <person name="Kurokawa K."/>
            <person name="Hongoh Y."/>
        </authorList>
    </citation>
    <scope>NUCLEOTIDE SEQUENCE [LARGE SCALE GENOMIC DNA]</scope>
    <source>
        <strain evidence="1 2">S44</strain>
    </source>
</reference>
<evidence type="ECO:0000313" key="1">
    <source>
        <dbReference type="EMBL" id="GFP38296.1"/>
    </source>
</evidence>
<organism evidence="1 2">
    <name type="scientific">Candidatus Hakubella thermalkaliphila</name>
    <dbReference type="NCBI Taxonomy" id="2754717"/>
    <lineage>
        <taxon>Bacteria</taxon>
        <taxon>Bacillati</taxon>
        <taxon>Actinomycetota</taxon>
        <taxon>Actinomycetota incertae sedis</taxon>
        <taxon>Candidatus Hakubellales</taxon>
        <taxon>Candidatus Hakubellaceae</taxon>
        <taxon>Candidatus Hakubella</taxon>
    </lineage>
</organism>
<protein>
    <submittedName>
        <fullName evidence="1">Uncharacterized protein</fullName>
    </submittedName>
</protein>
<dbReference type="EMBL" id="BLSC01000481">
    <property type="protein sequence ID" value="GFP38296.1"/>
    <property type="molecule type" value="Genomic_DNA"/>
</dbReference>
<accession>A0A6V8Q4K6</accession>
<evidence type="ECO:0000313" key="2">
    <source>
        <dbReference type="Proteomes" id="UP000561271"/>
    </source>
</evidence>
<comment type="caution">
    <text evidence="1">The sequence shown here is derived from an EMBL/GenBank/DDBJ whole genome shotgun (WGS) entry which is preliminary data.</text>
</comment>